<keyword evidence="2" id="KW-0997">Cell inner membrane</keyword>
<sequence>MRESIFIKLFIAFMLIAVLIAVQGFLSNYFFRQNDALEKELTVAHNRQIDFAEMEIDHFIWMSKLYDMFAGGSIPGRVNTFEECNLGQWYYSSQPTEYNREEFEALEKPHQRLHKSSREVVDLFKSGNREEAIKLFRKQTVLAVNEVQKHLNSLNELEGQRVLRLEEEMEVLDERINRILLFSTIIMFVLSLIMSLILSKTVSKPIIDIITIAQKVESGDLTKRVDINRKDEIGTLAQAFNNMVDRLREMVINIEVETEKLLAASSYLRSSSSETGHTAEEIASSIMQVAEGNDDTSAQIDTLENISQQLEKGSKELNKNVESSFEVARGSETAAKKGKESTEKAVQQLARVRETVNTAGRVIKKLAKHSQEIGTMVELIEGISSQTNLLALNAAIEAARAGEDGRGFAVVAEEVRELAEESADAAGQIRGLIGDIQEETRLTIKSMEANDHEVEKQVEIIDDVGNSLDNIVSYVQRTREEVEEIQEFASSLYHDNIRIGEIIDSIAAAAEENAASSQEVSAYAQEQSDVMEEVAASADKLDNMVNELEGLIKEFKTREE</sequence>
<feature type="coiled-coil region" evidence="6">
    <location>
        <begin position="531"/>
        <end position="558"/>
    </location>
</feature>
<keyword evidence="7" id="KW-0812">Transmembrane</keyword>
<keyword evidence="6" id="KW-0175">Coiled coil</keyword>
<protein>
    <submittedName>
        <fullName evidence="11">HAMP domain-containing protein</fullName>
    </submittedName>
</protein>
<dbReference type="PANTHER" id="PTHR32089:SF112">
    <property type="entry name" value="LYSOZYME-LIKE PROTEIN-RELATED"/>
    <property type="match status" value="1"/>
</dbReference>
<dbReference type="Gene3D" id="1.10.287.950">
    <property type="entry name" value="Methyl-accepting chemotaxis protein"/>
    <property type="match status" value="1"/>
</dbReference>
<dbReference type="PROSITE" id="PS50885">
    <property type="entry name" value="HAMP"/>
    <property type="match status" value="1"/>
</dbReference>
<dbReference type="SUPFAM" id="SSF58104">
    <property type="entry name" value="Methyl-accepting chemotaxis protein (MCP) signaling domain"/>
    <property type="match status" value="1"/>
</dbReference>
<dbReference type="PROSITE" id="PS50111">
    <property type="entry name" value="CHEMOTAXIS_TRANSDUC_2"/>
    <property type="match status" value="1"/>
</dbReference>
<evidence type="ECO:0000256" key="4">
    <source>
        <dbReference type="ARBA" id="ARBA00029447"/>
    </source>
</evidence>
<keyword evidence="12" id="KW-1185">Reference proteome</keyword>
<dbReference type="Pfam" id="PF13682">
    <property type="entry name" value="CZB"/>
    <property type="match status" value="1"/>
</dbReference>
<dbReference type="PROSITE" id="PS50192">
    <property type="entry name" value="T_SNARE"/>
    <property type="match status" value="1"/>
</dbReference>
<dbReference type="Gene3D" id="1.20.120.30">
    <property type="entry name" value="Aspartate receptor, ligand-binding domain"/>
    <property type="match status" value="1"/>
</dbReference>
<reference evidence="11" key="1">
    <citation type="submission" date="2019-12" db="EMBL/GenBank/DDBJ databases">
        <authorList>
            <person name="zhang j."/>
            <person name="sun C.M."/>
        </authorList>
    </citation>
    <scope>NUCLEOTIDE SEQUENCE</scope>
    <source>
        <strain evidence="11">NS-1</strain>
    </source>
</reference>
<organism evidence="11 12">
    <name type="scientific">Iocasia fonsfrigidae</name>
    <dbReference type="NCBI Taxonomy" id="2682810"/>
    <lineage>
        <taxon>Bacteria</taxon>
        <taxon>Bacillati</taxon>
        <taxon>Bacillota</taxon>
        <taxon>Clostridia</taxon>
        <taxon>Halanaerobiales</taxon>
        <taxon>Halanaerobiaceae</taxon>
        <taxon>Iocasia</taxon>
    </lineage>
</organism>
<proteinExistence type="inferred from homology"/>
<dbReference type="PANTHER" id="PTHR32089">
    <property type="entry name" value="METHYL-ACCEPTING CHEMOTAXIS PROTEIN MCPB"/>
    <property type="match status" value="1"/>
</dbReference>
<comment type="similarity">
    <text evidence="4">Belongs to the methyl-accepting chemotaxis (MCP) protein family.</text>
</comment>
<keyword evidence="7" id="KW-1133">Transmembrane helix</keyword>
<keyword evidence="2" id="KW-1003">Cell membrane</keyword>
<evidence type="ECO:0000256" key="2">
    <source>
        <dbReference type="ARBA" id="ARBA00022519"/>
    </source>
</evidence>
<evidence type="ECO:0000256" key="5">
    <source>
        <dbReference type="PROSITE-ProRule" id="PRU00284"/>
    </source>
</evidence>
<dbReference type="CDD" id="cd06225">
    <property type="entry name" value="HAMP"/>
    <property type="match status" value="1"/>
</dbReference>
<feature type="domain" description="T-SNARE coiled-coil homology" evidence="9">
    <location>
        <begin position="452"/>
        <end position="485"/>
    </location>
</feature>
<evidence type="ECO:0000256" key="7">
    <source>
        <dbReference type="SAM" id="Phobius"/>
    </source>
</evidence>
<evidence type="ECO:0000259" key="10">
    <source>
        <dbReference type="PROSITE" id="PS50885"/>
    </source>
</evidence>
<dbReference type="InterPro" id="IPR004089">
    <property type="entry name" value="MCPsignal_dom"/>
</dbReference>
<dbReference type="AlphaFoldDB" id="A0A8A7KHK8"/>
<feature type="domain" description="HAMP" evidence="10">
    <location>
        <begin position="200"/>
        <end position="252"/>
    </location>
</feature>
<dbReference type="Pfam" id="PF00672">
    <property type="entry name" value="HAMP"/>
    <property type="match status" value="1"/>
</dbReference>
<dbReference type="RefSeq" id="WP_230868992.1">
    <property type="nucleotide sequence ID" value="NZ_CP046640.1"/>
</dbReference>
<dbReference type="GO" id="GO:0004888">
    <property type="term" value="F:transmembrane signaling receptor activity"/>
    <property type="evidence" value="ECO:0007669"/>
    <property type="project" value="InterPro"/>
</dbReference>
<dbReference type="EMBL" id="CP046640">
    <property type="protein sequence ID" value="QTL97362.1"/>
    <property type="molecule type" value="Genomic_DNA"/>
</dbReference>
<evidence type="ECO:0000256" key="3">
    <source>
        <dbReference type="ARBA" id="ARBA00023224"/>
    </source>
</evidence>
<dbReference type="Proteomes" id="UP000665020">
    <property type="component" value="Chromosome"/>
</dbReference>
<dbReference type="GO" id="GO:0006935">
    <property type="term" value="P:chemotaxis"/>
    <property type="evidence" value="ECO:0007669"/>
    <property type="project" value="InterPro"/>
</dbReference>
<dbReference type="Gene3D" id="6.10.340.10">
    <property type="match status" value="1"/>
</dbReference>
<dbReference type="GO" id="GO:0007165">
    <property type="term" value="P:signal transduction"/>
    <property type="evidence" value="ECO:0007669"/>
    <property type="project" value="UniProtKB-KW"/>
</dbReference>
<evidence type="ECO:0000259" key="8">
    <source>
        <dbReference type="PROSITE" id="PS50111"/>
    </source>
</evidence>
<keyword evidence="3 5" id="KW-0807">Transducer</keyword>
<dbReference type="PRINTS" id="PR00260">
    <property type="entry name" value="CHEMTRNSDUCR"/>
</dbReference>
<gene>
    <name evidence="11" type="ORF">GM661_04855</name>
</gene>
<dbReference type="CDD" id="cd11386">
    <property type="entry name" value="MCP_signal"/>
    <property type="match status" value="1"/>
</dbReference>
<evidence type="ECO:0000256" key="1">
    <source>
        <dbReference type="ARBA" id="ARBA00004429"/>
    </source>
</evidence>
<feature type="transmembrane region" description="Helical" evidence="7">
    <location>
        <begin position="179"/>
        <end position="198"/>
    </location>
</feature>
<accession>A0A8A7KHK8</accession>
<dbReference type="GO" id="GO:0005886">
    <property type="term" value="C:plasma membrane"/>
    <property type="evidence" value="ECO:0007669"/>
    <property type="project" value="UniProtKB-SubCell"/>
</dbReference>
<comment type="subcellular location">
    <subcellularLocation>
        <location evidence="1">Cell inner membrane</location>
        <topology evidence="1">Multi-pass membrane protein</topology>
    </subcellularLocation>
</comment>
<evidence type="ECO:0000313" key="11">
    <source>
        <dbReference type="EMBL" id="QTL97362.1"/>
    </source>
</evidence>
<evidence type="ECO:0000313" key="12">
    <source>
        <dbReference type="Proteomes" id="UP000665020"/>
    </source>
</evidence>
<dbReference type="InterPro" id="IPR003660">
    <property type="entry name" value="HAMP_dom"/>
</dbReference>
<evidence type="ECO:0000259" key="9">
    <source>
        <dbReference type="PROSITE" id="PS50192"/>
    </source>
</evidence>
<dbReference type="KEGG" id="ifn:GM661_04855"/>
<keyword evidence="7" id="KW-0472">Membrane</keyword>
<feature type="transmembrane region" description="Helical" evidence="7">
    <location>
        <begin position="6"/>
        <end position="31"/>
    </location>
</feature>
<dbReference type="SMART" id="SM00283">
    <property type="entry name" value="MA"/>
    <property type="match status" value="1"/>
</dbReference>
<evidence type="ECO:0000256" key="6">
    <source>
        <dbReference type="SAM" id="Coils"/>
    </source>
</evidence>
<dbReference type="SMART" id="SM00304">
    <property type="entry name" value="HAMP"/>
    <property type="match status" value="1"/>
</dbReference>
<name>A0A8A7KHK8_9FIRM</name>
<dbReference type="Pfam" id="PF00015">
    <property type="entry name" value="MCPsignal"/>
    <property type="match status" value="1"/>
</dbReference>
<dbReference type="InterPro" id="IPR004090">
    <property type="entry name" value="Chemotax_Me-accpt_rcpt"/>
</dbReference>
<dbReference type="InterPro" id="IPR000727">
    <property type="entry name" value="T_SNARE_dom"/>
</dbReference>
<dbReference type="InterPro" id="IPR025991">
    <property type="entry name" value="Chemoreceptor_zinc-bind_dom"/>
</dbReference>
<feature type="domain" description="Methyl-accepting transducer" evidence="8">
    <location>
        <begin position="271"/>
        <end position="528"/>
    </location>
</feature>